<organism evidence="3 4">
    <name type="scientific">Claviceps africana</name>
    <dbReference type="NCBI Taxonomy" id="83212"/>
    <lineage>
        <taxon>Eukaryota</taxon>
        <taxon>Fungi</taxon>
        <taxon>Dikarya</taxon>
        <taxon>Ascomycota</taxon>
        <taxon>Pezizomycotina</taxon>
        <taxon>Sordariomycetes</taxon>
        <taxon>Hypocreomycetidae</taxon>
        <taxon>Hypocreales</taxon>
        <taxon>Clavicipitaceae</taxon>
        <taxon>Claviceps</taxon>
    </lineage>
</organism>
<feature type="transmembrane region" description="Helical" evidence="2">
    <location>
        <begin position="129"/>
        <end position="151"/>
    </location>
</feature>
<evidence type="ECO:0000256" key="1">
    <source>
        <dbReference type="SAM" id="MobiDB-lite"/>
    </source>
</evidence>
<feature type="region of interest" description="Disordered" evidence="1">
    <location>
        <begin position="348"/>
        <end position="367"/>
    </location>
</feature>
<dbReference type="OrthoDB" id="2281895at2759"/>
<sequence length="367" mass="39700">MPADDSCARRWRRPAQHVPLVPHLVVVPVLLAVATAVSLFVHSDVNAALLWSQCHARALLPALSRVRVLGTPACFLVSFLHAALDSLRSRAVLGVVLAFVGSLLTVSTVEAARPMHAGNPVVARPTLPWLVFNLVGGALVWQLVIVPAFILAAKAWPAPPGRAGRELAATEVVAIPVAVALGFYLPSALMLAGPSPVSIGVWLFFPVYVSLVRRLVRHLLGLTRWFRSAPPCHVESRVRTALAVYALPLLASVLAHGLVAASFLAGADDRKELTRSAVRFIEIDFQYIGLTLLYWVFVEVGWRVPLAMVASSVLLGPGAGTVLGWLYRERLITSDRHVLLRESAVEDGPVGEESERDLVDEQTPLVR</sequence>
<accession>A0A8K0NGL3</accession>
<feature type="transmembrane region" description="Helical" evidence="2">
    <location>
        <begin position="304"/>
        <end position="327"/>
    </location>
</feature>
<evidence type="ECO:0000256" key="2">
    <source>
        <dbReference type="SAM" id="Phobius"/>
    </source>
</evidence>
<name>A0A8K0NGL3_9HYPO</name>
<reference evidence="3" key="1">
    <citation type="journal article" date="2020" name="bioRxiv">
        <title>Whole genome comparisons of ergot fungi reveals the divergence and evolution of species within the genus Claviceps are the result of varying mechanisms driving genome evolution and host range expansion.</title>
        <authorList>
            <person name="Wyka S.A."/>
            <person name="Mondo S.J."/>
            <person name="Liu M."/>
            <person name="Dettman J."/>
            <person name="Nalam V."/>
            <person name="Broders K.D."/>
        </authorList>
    </citation>
    <scope>NUCLEOTIDE SEQUENCE</scope>
    <source>
        <strain evidence="3">CCC 489</strain>
    </source>
</reference>
<comment type="caution">
    <text evidence="3">The sequence shown here is derived from an EMBL/GenBank/DDBJ whole genome shotgun (WGS) entry which is preliminary data.</text>
</comment>
<keyword evidence="4" id="KW-1185">Reference proteome</keyword>
<dbReference type="AlphaFoldDB" id="A0A8K0NGL3"/>
<dbReference type="EMBL" id="SRPY01000320">
    <property type="protein sequence ID" value="KAG5925978.1"/>
    <property type="molecule type" value="Genomic_DNA"/>
</dbReference>
<feature type="compositionally biased region" description="Acidic residues" evidence="1">
    <location>
        <begin position="349"/>
        <end position="360"/>
    </location>
</feature>
<proteinExistence type="predicted"/>
<protein>
    <submittedName>
        <fullName evidence="3">Uncharacterized protein</fullName>
    </submittedName>
</protein>
<feature type="transmembrane region" description="Helical" evidence="2">
    <location>
        <begin position="172"/>
        <end position="205"/>
    </location>
</feature>
<dbReference type="Proteomes" id="UP000811619">
    <property type="component" value="Unassembled WGS sequence"/>
</dbReference>
<keyword evidence="2" id="KW-0472">Membrane</keyword>
<keyword evidence="2" id="KW-0812">Transmembrane</keyword>
<evidence type="ECO:0000313" key="4">
    <source>
        <dbReference type="Proteomes" id="UP000811619"/>
    </source>
</evidence>
<feature type="transmembrane region" description="Helical" evidence="2">
    <location>
        <begin position="20"/>
        <end position="42"/>
    </location>
</feature>
<feature type="transmembrane region" description="Helical" evidence="2">
    <location>
        <begin position="91"/>
        <end position="109"/>
    </location>
</feature>
<keyword evidence="2" id="KW-1133">Transmembrane helix</keyword>
<gene>
    <name evidence="3" type="ORF">E4U42_003781</name>
</gene>
<evidence type="ECO:0000313" key="3">
    <source>
        <dbReference type="EMBL" id="KAG5925978.1"/>
    </source>
</evidence>
<feature type="transmembrane region" description="Helical" evidence="2">
    <location>
        <begin position="62"/>
        <end position="84"/>
    </location>
</feature>
<feature type="transmembrane region" description="Helical" evidence="2">
    <location>
        <begin position="243"/>
        <end position="265"/>
    </location>
</feature>